<name>A0AAW0D682_9AGAR</name>
<evidence type="ECO:0000256" key="4">
    <source>
        <dbReference type="ARBA" id="ARBA00022692"/>
    </source>
</evidence>
<evidence type="ECO:0000313" key="9">
    <source>
        <dbReference type="EMBL" id="KAK7046360.1"/>
    </source>
</evidence>
<evidence type="ECO:0008006" key="11">
    <source>
        <dbReference type="Google" id="ProtNLM"/>
    </source>
</evidence>
<accession>A0AAW0D682</accession>
<keyword evidence="4" id="KW-0812">Transmembrane</keyword>
<dbReference type="GO" id="GO:0016020">
    <property type="term" value="C:membrane"/>
    <property type="evidence" value="ECO:0007669"/>
    <property type="project" value="UniProtKB-SubCell"/>
</dbReference>
<dbReference type="Pfam" id="PF03169">
    <property type="entry name" value="OPT"/>
    <property type="match status" value="1"/>
</dbReference>
<dbReference type="InterPro" id="IPR004813">
    <property type="entry name" value="OPT"/>
</dbReference>
<evidence type="ECO:0000256" key="3">
    <source>
        <dbReference type="ARBA" id="ARBA00022448"/>
    </source>
</evidence>
<protein>
    <recommendedName>
        <fullName evidence="11">MICOS complex subunit</fullName>
    </recommendedName>
</protein>
<keyword evidence="10" id="KW-1185">Reference proteome</keyword>
<keyword evidence="7" id="KW-1133">Transmembrane helix</keyword>
<keyword evidence="8" id="KW-0472">Membrane</keyword>
<sequence>MEKDVAVLEKDKASTHSASSIIDEKGGIGLADIDVLGTDIQAIPEDLLEAAEYAKTMTAQDIEDTIQRIVNENFPPGVLSAAKRYLFDETLKQDPIEYQQVYEELKVEAAMIIINSPYAEVRAVVDNHDDPSISGATFRTLVIGTIFVGAGGFINQFFSIRQPTITVYSNCAQVLAFPAAKLMELLPTTTYTTFGYTWSLNP</sequence>
<organism evidence="9 10">
    <name type="scientific">Favolaschia claudopus</name>
    <dbReference type="NCBI Taxonomy" id="2862362"/>
    <lineage>
        <taxon>Eukaryota</taxon>
        <taxon>Fungi</taxon>
        <taxon>Dikarya</taxon>
        <taxon>Basidiomycota</taxon>
        <taxon>Agaricomycotina</taxon>
        <taxon>Agaricomycetes</taxon>
        <taxon>Agaricomycetidae</taxon>
        <taxon>Agaricales</taxon>
        <taxon>Marasmiineae</taxon>
        <taxon>Mycenaceae</taxon>
        <taxon>Favolaschia</taxon>
    </lineage>
</organism>
<dbReference type="GO" id="GO:0035673">
    <property type="term" value="F:oligopeptide transmembrane transporter activity"/>
    <property type="evidence" value="ECO:0007669"/>
    <property type="project" value="InterPro"/>
</dbReference>
<evidence type="ECO:0000256" key="7">
    <source>
        <dbReference type="ARBA" id="ARBA00022989"/>
    </source>
</evidence>
<dbReference type="PANTHER" id="PTHR22601">
    <property type="entry name" value="ISP4 LIKE PROTEIN"/>
    <property type="match status" value="1"/>
</dbReference>
<evidence type="ECO:0000256" key="6">
    <source>
        <dbReference type="ARBA" id="ARBA00022927"/>
    </source>
</evidence>
<comment type="similarity">
    <text evidence="2">Belongs to the oligopeptide OPT transporter family.</text>
</comment>
<comment type="caution">
    <text evidence="9">The sequence shown here is derived from an EMBL/GenBank/DDBJ whole genome shotgun (WGS) entry which is preliminary data.</text>
</comment>
<evidence type="ECO:0000256" key="8">
    <source>
        <dbReference type="ARBA" id="ARBA00023136"/>
    </source>
</evidence>
<dbReference type="AlphaFoldDB" id="A0AAW0D682"/>
<keyword evidence="6" id="KW-0653">Protein transport</keyword>
<dbReference type="GO" id="GO:0015031">
    <property type="term" value="P:protein transport"/>
    <property type="evidence" value="ECO:0007669"/>
    <property type="project" value="UniProtKB-KW"/>
</dbReference>
<dbReference type="Proteomes" id="UP001362999">
    <property type="component" value="Unassembled WGS sequence"/>
</dbReference>
<keyword evidence="5" id="KW-0571">Peptide transport</keyword>
<dbReference type="EMBL" id="JAWWNJ010000010">
    <property type="protein sequence ID" value="KAK7046360.1"/>
    <property type="molecule type" value="Genomic_DNA"/>
</dbReference>
<dbReference type="InterPro" id="IPR004648">
    <property type="entry name" value="Oligpept_transpt"/>
</dbReference>
<evidence type="ECO:0000256" key="1">
    <source>
        <dbReference type="ARBA" id="ARBA00004141"/>
    </source>
</evidence>
<reference evidence="9 10" key="1">
    <citation type="journal article" date="2024" name="J Genomics">
        <title>Draft genome sequencing and assembly of Favolaschia claudopus CIRM-BRFM 2984 isolated from oak limbs.</title>
        <authorList>
            <person name="Navarro D."/>
            <person name="Drula E."/>
            <person name="Chaduli D."/>
            <person name="Cazenave R."/>
            <person name="Ahrendt S."/>
            <person name="Wang J."/>
            <person name="Lipzen A."/>
            <person name="Daum C."/>
            <person name="Barry K."/>
            <person name="Grigoriev I.V."/>
            <person name="Favel A."/>
            <person name="Rosso M.N."/>
            <person name="Martin F."/>
        </authorList>
    </citation>
    <scope>NUCLEOTIDE SEQUENCE [LARGE SCALE GENOMIC DNA]</scope>
    <source>
        <strain evidence="9 10">CIRM-BRFM 2984</strain>
    </source>
</reference>
<comment type="subcellular location">
    <subcellularLocation>
        <location evidence="1">Membrane</location>
        <topology evidence="1">Multi-pass membrane protein</topology>
    </subcellularLocation>
</comment>
<evidence type="ECO:0000313" key="10">
    <source>
        <dbReference type="Proteomes" id="UP001362999"/>
    </source>
</evidence>
<gene>
    <name evidence="9" type="ORF">R3P38DRAFT_2765194</name>
</gene>
<evidence type="ECO:0000256" key="5">
    <source>
        <dbReference type="ARBA" id="ARBA00022856"/>
    </source>
</evidence>
<keyword evidence="3" id="KW-0813">Transport</keyword>
<proteinExistence type="inferred from homology"/>
<evidence type="ECO:0000256" key="2">
    <source>
        <dbReference type="ARBA" id="ARBA00008807"/>
    </source>
</evidence>